<organism evidence="2 3">
    <name type="scientific">Helianthus annuus</name>
    <name type="common">Common sunflower</name>
    <dbReference type="NCBI Taxonomy" id="4232"/>
    <lineage>
        <taxon>Eukaryota</taxon>
        <taxon>Viridiplantae</taxon>
        <taxon>Streptophyta</taxon>
        <taxon>Embryophyta</taxon>
        <taxon>Tracheophyta</taxon>
        <taxon>Spermatophyta</taxon>
        <taxon>Magnoliopsida</taxon>
        <taxon>eudicotyledons</taxon>
        <taxon>Gunneridae</taxon>
        <taxon>Pentapetalae</taxon>
        <taxon>asterids</taxon>
        <taxon>campanulids</taxon>
        <taxon>Asterales</taxon>
        <taxon>Asteraceae</taxon>
        <taxon>Asteroideae</taxon>
        <taxon>Heliantheae alliance</taxon>
        <taxon>Heliantheae</taxon>
        <taxon>Helianthus</taxon>
    </lineage>
</organism>
<evidence type="ECO:0000256" key="1">
    <source>
        <dbReference type="SAM" id="Phobius"/>
    </source>
</evidence>
<gene>
    <name evidence="2" type="ORF">HannXRQ_Chr04g0122911</name>
</gene>
<keyword evidence="3" id="KW-1185">Reference proteome</keyword>
<dbReference type="Proteomes" id="UP000215914">
    <property type="component" value="Chromosome 4"/>
</dbReference>
<sequence>MFALNGSVFVSLWPKVRFMFRVGIKVGKYMGEWERTCIRLYSFAMILFCFIFVGSISNNADALADLLEAYGAALYNDMEMHSTMKGIQLFKTPTYGTSGLYYFHKKKDLAKVKRGPSFMEGLPQK</sequence>
<protein>
    <submittedName>
        <fullName evidence="2">Uncharacterized protein</fullName>
    </submittedName>
</protein>
<dbReference type="EMBL" id="CM007893">
    <property type="protein sequence ID" value="OTG29495.1"/>
    <property type="molecule type" value="Genomic_DNA"/>
</dbReference>
<evidence type="ECO:0000313" key="2">
    <source>
        <dbReference type="EMBL" id="OTG29495.1"/>
    </source>
</evidence>
<reference evidence="3" key="1">
    <citation type="journal article" date="2017" name="Nature">
        <title>The sunflower genome provides insights into oil metabolism, flowering and Asterid evolution.</title>
        <authorList>
            <person name="Badouin H."/>
            <person name="Gouzy J."/>
            <person name="Grassa C.J."/>
            <person name="Murat F."/>
            <person name="Staton S.E."/>
            <person name="Cottret L."/>
            <person name="Lelandais-Briere C."/>
            <person name="Owens G.L."/>
            <person name="Carrere S."/>
            <person name="Mayjonade B."/>
            <person name="Legrand L."/>
            <person name="Gill N."/>
            <person name="Kane N.C."/>
            <person name="Bowers J.E."/>
            <person name="Hubner S."/>
            <person name="Bellec A."/>
            <person name="Berard A."/>
            <person name="Berges H."/>
            <person name="Blanchet N."/>
            <person name="Boniface M.C."/>
            <person name="Brunel D."/>
            <person name="Catrice O."/>
            <person name="Chaidir N."/>
            <person name="Claudel C."/>
            <person name="Donnadieu C."/>
            <person name="Faraut T."/>
            <person name="Fievet G."/>
            <person name="Helmstetter N."/>
            <person name="King M."/>
            <person name="Knapp S.J."/>
            <person name="Lai Z."/>
            <person name="Le Paslier M.C."/>
            <person name="Lippi Y."/>
            <person name="Lorenzon L."/>
            <person name="Mandel J.R."/>
            <person name="Marage G."/>
            <person name="Marchand G."/>
            <person name="Marquand E."/>
            <person name="Bret-Mestries E."/>
            <person name="Morien E."/>
            <person name="Nambeesan S."/>
            <person name="Nguyen T."/>
            <person name="Pegot-Espagnet P."/>
            <person name="Pouilly N."/>
            <person name="Raftis F."/>
            <person name="Sallet E."/>
            <person name="Schiex T."/>
            <person name="Thomas J."/>
            <person name="Vandecasteele C."/>
            <person name="Vares D."/>
            <person name="Vear F."/>
            <person name="Vautrin S."/>
            <person name="Crespi M."/>
            <person name="Mangin B."/>
            <person name="Burke J.M."/>
            <person name="Salse J."/>
            <person name="Munos S."/>
            <person name="Vincourt P."/>
            <person name="Rieseberg L.H."/>
            <person name="Langlade N.B."/>
        </authorList>
    </citation>
    <scope>NUCLEOTIDE SEQUENCE [LARGE SCALE GENOMIC DNA]</scope>
    <source>
        <strain evidence="3">cv. SF193</strain>
    </source>
</reference>
<keyword evidence="1" id="KW-0812">Transmembrane</keyword>
<dbReference type="AlphaFoldDB" id="A0A251V1K4"/>
<dbReference type="InParanoid" id="A0A251V1K4"/>
<name>A0A251V1K4_HELAN</name>
<keyword evidence="1" id="KW-0472">Membrane</keyword>
<evidence type="ECO:0000313" key="3">
    <source>
        <dbReference type="Proteomes" id="UP000215914"/>
    </source>
</evidence>
<keyword evidence="1" id="KW-1133">Transmembrane helix</keyword>
<feature type="transmembrane region" description="Helical" evidence="1">
    <location>
        <begin position="38"/>
        <end position="57"/>
    </location>
</feature>
<proteinExistence type="predicted"/>
<accession>A0A251V1K4</accession>